<sequence length="280" mass="31154">MYANETIADLMKSCYGGQELLACAETDNGFEFQVPAAIRDPQTAEFRSPAPILNELAIGHRLAVSIGRHKYAIQREASLAIKSIESATTPIDPVEGYHVSWHAELTTNREARVTTFRSTLVVKHAAESRRVEMLFNVLPPSLVSFVRRTRKFADYADIAINREVSDLSTVADGHYRYFPSESDRLSDGKRVDHVPALTLIDIALSVSGAMHPDAGHLGLDADFLSYTDPRQMFDVLTDDDRQAVVFMQNDQRVAEIRSGAHLARGDDLTGRTMRHSLLNL</sequence>
<dbReference type="Proteomes" id="UP000218022">
    <property type="component" value="Unassembled WGS sequence"/>
</dbReference>
<organism evidence="1 2">
    <name type="scientific">Paraburkholderia acidicola</name>
    <dbReference type="NCBI Taxonomy" id="1912599"/>
    <lineage>
        <taxon>Bacteria</taxon>
        <taxon>Pseudomonadati</taxon>
        <taxon>Pseudomonadota</taxon>
        <taxon>Betaproteobacteria</taxon>
        <taxon>Burkholderiales</taxon>
        <taxon>Burkholderiaceae</taxon>
        <taxon>Paraburkholderia</taxon>
    </lineage>
</organism>
<evidence type="ECO:0000313" key="1">
    <source>
        <dbReference type="EMBL" id="PCE22663.1"/>
    </source>
</evidence>
<proteinExistence type="predicted"/>
<accession>A0A2A4EM45</accession>
<dbReference type="RefSeq" id="WP_096724582.1">
    <property type="nucleotide sequence ID" value="NZ_MTZV01000006.1"/>
</dbReference>
<evidence type="ECO:0000313" key="2">
    <source>
        <dbReference type="Proteomes" id="UP000218022"/>
    </source>
</evidence>
<dbReference type="EMBL" id="MTZV01000006">
    <property type="protein sequence ID" value="PCE22663.1"/>
    <property type="molecule type" value="Genomic_DNA"/>
</dbReference>
<name>A0A2A4EM45_9BURK</name>
<comment type="caution">
    <text evidence="1">The sequence shown here is derived from an EMBL/GenBank/DDBJ whole genome shotgun (WGS) entry which is preliminary data.</text>
</comment>
<dbReference type="AlphaFoldDB" id="A0A2A4EM45"/>
<protein>
    <submittedName>
        <fullName evidence="1">Uncharacterized protein</fullName>
    </submittedName>
</protein>
<dbReference type="OrthoDB" id="10013860at2"/>
<reference evidence="1 2" key="1">
    <citation type="submission" date="2017-01" db="EMBL/GenBank/DDBJ databases">
        <title>Whole-Genome Shotgun Sequencing of Two beta-Proteobacterial Species in Search of the Bulgecin Biosynthetic Cluster.</title>
        <authorList>
            <person name="Horsman M.E."/>
            <person name="Marous D.R."/>
            <person name="Li R."/>
            <person name="Oliver R.A."/>
            <person name="Byun B."/>
            <person name="Emrich S.J."/>
            <person name="Boggess B."/>
            <person name="Townsend C.A."/>
            <person name="Mobashery S."/>
        </authorList>
    </citation>
    <scope>NUCLEOTIDE SEQUENCE [LARGE SCALE GENOMIC DNA]</scope>
    <source>
        <strain evidence="1 2">ATCC 31363</strain>
    </source>
</reference>
<gene>
    <name evidence="1" type="ORF">BWP39_23575</name>
</gene>